<protein>
    <submittedName>
        <fullName evidence="1">Uncharacterized protein</fullName>
    </submittedName>
</protein>
<dbReference type="EMBL" id="CM056743">
    <property type="protein sequence ID" value="KAJ8670042.1"/>
    <property type="molecule type" value="Genomic_DNA"/>
</dbReference>
<sequence>MSASGPCDYRLKLRGKGRASEALIQHRITAIGYEIYNCAGNSRLVRNKVPALQTLRRKFMEALKNRAAASSDESEDSDCEPELSLEQLEEKLSGIDQAIIKNRRDRAFCHYQTARLEAEIGALHDAQDYYRVPWFRPLDEEQLEVRGYENTLVDEWIYVKLKDYKEQKKNFIEWRDELLYEAPKLRKDYHEVEGALILELDRLEQLRTAPRERHHQPQERIVVNRDREHREPSTSAQQPTGAPSFTTESANPKFTKLPFGLRQLSTFWQGEKATRRCEEASRKCERVAGRHSEVTSSCFTDDSSSTSSAEEQ</sequence>
<gene>
    <name evidence="1" type="ORF">QAD02_001301</name>
</gene>
<comment type="caution">
    <text evidence="1">The sequence shown here is derived from an EMBL/GenBank/DDBJ whole genome shotgun (WGS) entry which is preliminary data.</text>
</comment>
<name>A0ACC2NG23_9HYME</name>
<evidence type="ECO:0000313" key="1">
    <source>
        <dbReference type="EMBL" id="KAJ8670042.1"/>
    </source>
</evidence>
<dbReference type="Proteomes" id="UP001239111">
    <property type="component" value="Chromosome 3"/>
</dbReference>
<reference evidence="1" key="1">
    <citation type="submission" date="2023-04" db="EMBL/GenBank/DDBJ databases">
        <title>A chromosome-level genome assembly of the parasitoid wasp Eretmocerus hayati.</title>
        <authorList>
            <person name="Zhong Y."/>
            <person name="Liu S."/>
            <person name="Liu Y."/>
        </authorList>
    </citation>
    <scope>NUCLEOTIDE SEQUENCE</scope>
    <source>
        <strain evidence="1">ZJU_SS_LIU_2023</strain>
    </source>
</reference>
<organism evidence="1 2">
    <name type="scientific">Eretmocerus hayati</name>
    <dbReference type="NCBI Taxonomy" id="131215"/>
    <lineage>
        <taxon>Eukaryota</taxon>
        <taxon>Metazoa</taxon>
        <taxon>Ecdysozoa</taxon>
        <taxon>Arthropoda</taxon>
        <taxon>Hexapoda</taxon>
        <taxon>Insecta</taxon>
        <taxon>Pterygota</taxon>
        <taxon>Neoptera</taxon>
        <taxon>Endopterygota</taxon>
        <taxon>Hymenoptera</taxon>
        <taxon>Apocrita</taxon>
        <taxon>Proctotrupomorpha</taxon>
        <taxon>Chalcidoidea</taxon>
        <taxon>Aphelinidae</taxon>
        <taxon>Aphelininae</taxon>
        <taxon>Eretmocerus</taxon>
    </lineage>
</organism>
<accession>A0ACC2NG23</accession>
<proteinExistence type="predicted"/>
<keyword evidence="2" id="KW-1185">Reference proteome</keyword>
<evidence type="ECO:0000313" key="2">
    <source>
        <dbReference type="Proteomes" id="UP001239111"/>
    </source>
</evidence>